<dbReference type="WBParaSite" id="ES5_v2.g16594.t1">
    <property type="protein sequence ID" value="ES5_v2.g16594.t1"/>
    <property type="gene ID" value="ES5_v2.g16594"/>
</dbReference>
<accession>A0AC34FH70</accession>
<organism evidence="1 2">
    <name type="scientific">Panagrolaimus sp. ES5</name>
    <dbReference type="NCBI Taxonomy" id="591445"/>
    <lineage>
        <taxon>Eukaryota</taxon>
        <taxon>Metazoa</taxon>
        <taxon>Ecdysozoa</taxon>
        <taxon>Nematoda</taxon>
        <taxon>Chromadorea</taxon>
        <taxon>Rhabditida</taxon>
        <taxon>Tylenchina</taxon>
        <taxon>Panagrolaimomorpha</taxon>
        <taxon>Panagrolaimoidea</taxon>
        <taxon>Panagrolaimidae</taxon>
        <taxon>Panagrolaimus</taxon>
    </lineage>
</organism>
<protein>
    <submittedName>
        <fullName evidence="2">Uncharacterized protein</fullName>
    </submittedName>
</protein>
<evidence type="ECO:0000313" key="2">
    <source>
        <dbReference type="WBParaSite" id="ES5_v2.g16594.t1"/>
    </source>
</evidence>
<evidence type="ECO:0000313" key="1">
    <source>
        <dbReference type="Proteomes" id="UP000887579"/>
    </source>
</evidence>
<sequence length="363" mass="40827">MASGLTPDEEIERDYKIYKDRFELWKEQNRSAVGTDAYIKYVQQFEAWEKDVEKRRALAKKKVDNDKSATENDDAAARAYAQQQEQYMRMHQKGMAEDAARSRFSSGPFKTTVRNSPLAATVNIKPMESEVSSLMSAMQTVIQSAIKSEVRSPADALKPVQAQSATISAPPVMKSQQQIPIPVVQQPSVAKPVQLWWTRQAEYGPHDRLYHTFGPRAAPATTKQVISDSYDYYVPGWLVQKEMAQSSLVFPNPSHRPTLQIHPSKTDPPKQLPSLMSLEIPFPQDFTVPPPNFRLPLPSQNASMPPPTQPAPQLHVPLFNPNVPPPSLNLSMQPTQFLQAGMKRTHSFPGRQLEPMHIPPQRG</sequence>
<reference evidence="2" key="1">
    <citation type="submission" date="2022-11" db="UniProtKB">
        <authorList>
            <consortium name="WormBaseParasite"/>
        </authorList>
    </citation>
    <scope>IDENTIFICATION</scope>
</reference>
<name>A0AC34FH70_9BILA</name>
<dbReference type="Proteomes" id="UP000887579">
    <property type="component" value="Unplaced"/>
</dbReference>
<proteinExistence type="predicted"/>